<feature type="chain" id="PRO_5046359168" evidence="8">
    <location>
        <begin position="24"/>
        <end position="427"/>
    </location>
</feature>
<comment type="similarity">
    <text evidence="6">Belongs to the peptidase M48 family.</text>
</comment>
<evidence type="ECO:0000256" key="7">
    <source>
        <dbReference type="SAM" id="Phobius"/>
    </source>
</evidence>
<sequence>MRKTMTWVGAAITAATLPGLAHAAVPGFDVDTASRAYLDLLQGPARAKSDAYFEGGYWLPLWNTLVASLIYLALLFTGVSQRLRTWAERKTRKRWLVPGIYALPFVALTTLLTLPWSIYEDFVREAQYGLMNQTFAAWAIDAAKAFAIGLLVNALLFMLLFWVIRHFRRSWWLIGSGVVAAVVLFGALVAPVFIAPLFNTYTELPAGPIRDRIVAIAAANHIPAEHIYVSDASRQTKRISANVSGLGPTIRITLNDNLLERTAPAEVVAVMGHEMGHYVLNHIWKLILAFTLVFLAMFFVVSRLAPALIARNPRWGVRDVADPAATPVLLLLAGLCGLVLTPVQNSIIRHHEVEADIFGLDAARAPDGFAKVAMRLSEYRKISPGPVEEMMFFDHPSGENRVRRSMQWKKEHVPGATVAVPTPIEGK</sequence>
<protein>
    <submittedName>
        <fullName evidence="11">M48 family metallopeptidase</fullName>
    </submittedName>
</protein>
<dbReference type="InterPro" id="IPR032456">
    <property type="entry name" value="Peptidase_M48_N"/>
</dbReference>
<dbReference type="InterPro" id="IPR027057">
    <property type="entry name" value="CAXX_Prtase_1"/>
</dbReference>
<gene>
    <name evidence="11" type="ORF">ACFONA_02765</name>
</gene>
<evidence type="ECO:0000313" key="12">
    <source>
        <dbReference type="Proteomes" id="UP001595713"/>
    </source>
</evidence>
<reference evidence="12" key="1">
    <citation type="journal article" date="2019" name="Int. J. Syst. Evol. Microbiol.">
        <title>The Global Catalogue of Microorganisms (GCM) 10K type strain sequencing project: providing services to taxonomists for standard genome sequencing and annotation.</title>
        <authorList>
            <consortium name="The Broad Institute Genomics Platform"/>
            <consortium name="The Broad Institute Genome Sequencing Center for Infectious Disease"/>
            <person name="Wu L."/>
            <person name="Ma J."/>
        </authorList>
    </citation>
    <scope>NUCLEOTIDE SEQUENCE [LARGE SCALE GENOMIC DNA]</scope>
    <source>
        <strain evidence="12">KCTC 42739</strain>
    </source>
</reference>
<comment type="cofactor">
    <cofactor evidence="6">
        <name>Zn(2+)</name>
        <dbReference type="ChEBI" id="CHEBI:29105"/>
    </cofactor>
    <text evidence="6">Binds 1 zinc ion per subunit.</text>
</comment>
<evidence type="ECO:0000256" key="8">
    <source>
        <dbReference type="SAM" id="SignalP"/>
    </source>
</evidence>
<evidence type="ECO:0000259" key="9">
    <source>
        <dbReference type="Pfam" id="PF01435"/>
    </source>
</evidence>
<dbReference type="Proteomes" id="UP001595713">
    <property type="component" value="Unassembled WGS sequence"/>
</dbReference>
<evidence type="ECO:0000256" key="2">
    <source>
        <dbReference type="ARBA" id="ARBA00022723"/>
    </source>
</evidence>
<keyword evidence="1 6" id="KW-0645">Protease</keyword>
<evidence type="ECO:0000256" key="6">
    <source>
        <dbReference type="RuleBase" id="RU003983"/>
    </source>
</evidence>
<accession>A0ABV7SSJ9</accession>
<keyword evidence="7" id="KW-1133">Transmembrane helix</keyword>
<dbReference type="InterPro" id="IPR001915">
    <property type="entry name" value="Peptidase_M48"/>
</dbReference>
<feature type="transmembrane region" description="Helical" evidence="7">
    <location>
        <begin position="171"/>
        <end position="194"/>
    </location>
</feature>
<dbReference type="RefSeq" id="WP_261295101.1">
    <property type="nucleotide sequence ID" value="NZ_JANQBK010000013.1"/>
</dbReference>
<keyword evidence="8" id="KW-0732">Signal</keyword>
<name>A0ABV7SSJ9_9SPHN</name>
<comment type="caution">
    <text evidence="11">The sequence shown here is derived from an EMBL/GenBank/DDBJ whole genome shotgun (WGS) entry which is preliminary data.</text>
</comment>
<dbReference type="CDD" id="cd07343">
    <property type="entry name" value="M48A_Zmpste24p_like"/>
    <property type="match status" value="1"/>
</dbReference>
<keyword evidence="7" id="KW-0812">Transmembrane</keyword>
<feature type="transmembrane region" description="Helical" evidence="7">
    <location>
        <begin position="138"/>
        <end position="164"/>
    </location>
</feature>
<proteinExistence type="inferred from homology"/>
<dbReference type="Pfam" id="PF16491">
    <property type="entry name" value="Peptidase_M48_N"/>
    <property type="match status" value="1"/>
</dbReference>
<evidence type="ECO:0000256" key="4">
    <source>
        <dbReference type="ARBA" id="ARBA00022833"/>
    </source>
</evidence>
<dbReference type="PANTHER" id="PTHR10120">
    <property type="entry name" value="CAAX PRENYL PROTEASE 1"/>
    <property type="match status" value="1"/>
</dbReference>
<feature type="transmembrane region" description="Helical" evidence="7">
    <location>
        <begin position="57"/>
        <end position="79"/>
    </location>
</feature>
<keyword evidence="3 6" id="KW-0378">Hydrolase</keyword>
<keyword evidence="7" id="KW-0472">Membrane</keyword>
<feature type="transmembrane region" description="Helical" evidence="7">
    <location>
        <begin position="283"/>
        <end position="304"/>
    </location>
</feature>
<dbReference type="Gene3D" id="3.30.2010.10">
    <property type="entry name" value="Metalloproteases ('zincins'), catalytic domain"/>
    <property type="match status" value="1"/>
</dbReference>
<dbReference type="EMBL" id="JBHRXP010000001">
    <property type="protein sequence ID" value="MFC3579075.1"/>
    <property type="molecule type" value="Genomic_DNA"/>
</dbReference>
<evidence type="ECO:0000256" key="5">
    <source>
        <dbReference type="ARBA" id="ARBA00023049"/>
    </source>
</evidence>
<evidence type="ECO:0000256" key="3">
    <source>
        <dbReference type="ARBA" id="ARBA00022801"/>
    </source>
</evidence>
<keyword evidence="5 6" id="KW-0482">Metalloprotease</keyword>
<feature type="signal peptide" evidence="8">
    <location>
        <begin position="1"/>
        <end position="23"/>
    </location>
</feature>
<keyword evidence="2" id="KW-0479">Metal-binding</keyword>
<evidence type="ECO:0000256" key="1">
    <source>
        <dbReference type="ARBA" id="ARBA00022670"/>
    </source>
</evidence>
<feature type="domain" description="Peptidase M48" evidence="9">
    <location>
        <begin position="208"/>
        <end position="404"/>
    </location>
</feature>
<feature type="transmembrane region" description="Helical" evidence="7">
    <location>
        <begin position="100"/>
        <end position="118"/>
    </location>
</feature>
<keyword evidence="12" id="KW-1185">Reference proteome</keyword>
<evidence type="ECO:0000259" key="10">
    <source>
        <dbReference type="Pfam" id="PF16491"/>
    </source>
</evidence>
<dbReference type="Pfam" id="PF01435">
    <property type="entry name" value="Peptidase_M48"/>
    <property type="match status" value="1"/>
</dbReference>
<organism evidence="11 12">
    <name type="scientific">Sphingomonas hylomeconis</name>
    <dbReference type="NCBI Taxonomy" id="1395958"/>
    <lineage>
        <taxon>Bacteria</taxon>
        <taxon>Pseudomonadati</taxon>
        <taxon>Pseudomonadota</taxon>
        <taxon>Alphaproteobacteria</taxon>
        <taxon>Sphingomonadales</taxon>
        <taxon>Sphingomonadaceae</taxon>
        <taxon>Sphingomonas</taxon>
    </lineage>
</organism>
<evidence type="ECO:0000313" key="11">
    <source>
        <dbReference type="EMBL" id="MFC3579075.1"/>
    </source>
</evidence>
<feature type="domain" description="CAAX prenyl protease 1 N-terminal" evidence="10">
    <location>
        <begin position="48"/>
        <end position="200"/>
    </location>
</feature>
<keyword evidence="4 6" id="KW-0862">Zinc</keyword>